<dbReference type="InterPro" id="IPR012110">
    <property type="entry name" value="PDC/IPDC-like"/>
</dbReference>
<evidence type="ECO:0000313" key="7">
    <source>
        <dbReference type="EMBL" id="KAL2494720.1"/>
    </source>
</evidence>
<dbReference type="SUPFAM" id="SSF52467">
    <property type="entry name" value="DHS-like NAD/FAD-binding domain"/>
    <property type="match status" value="1"/>
</dbReference>
<evidence type="ECO:0000259" key="6">
    <source>
        <dbReference type="Pfam" id="PF00205"/>
    </source>
</evidence>
<gene>
    <name evidence="7" type="ORF">Fot_38477</name>
</gene>
<dbReference type="AlphaFoldDB" id="A0ABD1S1X2"/>
<dbReference type="GO" id="GO:0046872">
    <property type="term" value="F:metal ion binding"/>
    <property type="evidence" value="ECO:0007669"/>
    <property type="project" value="UniProtKB-KW"/>
</dbReference>
<dbReference type="EMBL" id="JBFOLJ010000011">
    <property type="protein sequence ID" value="KAL2494720.1"/>
    <property type="molecule type" value="Genomic_DNA"/>
</dbReference>
<reference evidence="8" key="1">
    <citation type="submission" date="2024-07" db="EMBL/GenBank/DDBJ databases">
        <title>Two chromosome-level genome assemblies of Korean endemic species Abeliophyllum distichum and Forsythia ovata (Oleaceae).</title>
        <authorList>
            <person name="Jang H."/>
        </authorList>
    </citation>
    <scope>NUCLEOTIDE SEQUENCE [LARGE SCALE GENOMIC DNA]</scope>
</reference>
<sequence>MPGSTCEKMVKYQLSNQLGLEAAVKATAEFLNKAVKPVIVDGRKLRVGKAQQAFVDLADACCYLIDIMASGKGLVPLHHPHFIGTYRGAISTSFCREIVESAGTYVFVGPSLMITAQSDTLC</sequence>
<feature type="domain" description="Thiamine pyrophosphate enzyme central" evidence="6">
    <location>
        <begin position="24"/>
        <end position="112"/>
    </location>
</feature>
<evidence type="ECO:0000256" key="4">
    <source>
        <dbReference type="ARBA" id="ARBA00022842"/>
    </source>
</evidence>
<dbReference type="Gene3D" id="3.40.50.1220">
    <property type="entry name" value="TPP-binding domain"/>
    <property type="match status" value="1"/>
</dbReference>
<evidence type="ECO:0000256" key="2">
    <source>
        <dbReference type="ARBA" id="ARBA00007812"/>
    </source>
</evidence>
<keyword evidence="4" id="KW-0460">Magnesium</keyword>
<organism evidence="7 8">
    <name type="scientific">Forsythia ovata</name>
    <dbReference type="NCBI Taxonomy" id="205694"/>
    <lineage>
        <taxon>Eukaryota</taxon>
        <taxon>Viridiplantae</taxon>
        <taxon>Streptophyta</taxon>
        <taxon>Embryophyta</taxon>
        <taxon>Tracheophyta</taxon>
        <taxon>Spermatophyta</taxon>
        <taxon>Magnoliopsida</taxon>
        <taxon>eudicotyledons</taxon>
        <taxon>Gunneridae</taxon>
        <taxon>Pentapetalae</taxon>
        <taxon>asterids</taxon>
        <taxon>lamiids</taxon>
        <taxon>Lamiales</taxon>
        <taxon>Oleaceae</taxon>
        <taxon>Forsythieae</taxon>
        <taxon>Forsythia</taxon>
    </lineage>
</organism>
<dbReference type="Proteomes" id="UP001604277">
    <property type="component" value="Unassembled WGS sequence"/>
</dbReference>
<protein>
    <submittedName>
        <fullName evidence="7">Pyruvate decarboxylase 1</fullName>
    </submittedName>
</protein>
<keyword evidence="3" id="KW-0479">Metal-binding</keyword>
<evidence type="ECO:0000256" key="3">
    <source>
        <dbReference type="ARBA" id="ARBA00022723"/>
    </source>
</evidence>
<evidence type="ECO:0000256" key="1">
    <source>
        <dbReference type="ARBA" id="ARBA00001964"/>
    </source>
</evidence>
<comment type="similarity">
    <text evidence="2">Belongs to the TPP enzyme family.</text>
</comment>
<evidence type="ECO:0000313" key="8">
    <source>
        <dbReference type="Proteomes" id="UP001604277"/>
    </source>
</evidence>
<comment type="cofactor">
    <cofactor evidence="1">
        <name>thiamine diphosphate</name>
        <dbReference type="ChEBI" id="CHEBI:58937"/>
    </cofactor>
</comment>
<dbReference type="Pfam" id="PF00205">
    <property type="entry name" value="TPP_enzyme_M"/>
    <property type="match status" value="1"/>
</dbReference>
<evidence type="ECO:0000256" key="5">
    <source>
        <dbReference type="ARBA" id="ARBA00023052"/>
    </source>
</evidence>
<keyword evidence="5" id="KW-0786">Thiamine pyrophosphate</keyword>
<dbReference type="InterPro" id="IPR012000">
    <property type="entry name" value="Thiamin_PyroP_enz_cen_dom"/>
</dbReference>
<comment type="caution">
    <text evidence="7">The sequence shown here is derived from an EMBL/GenBank/DDBJ whole genome shotgun (WGS) entry which is preliminary data.</text>
</comment>
<keyword evidence="7" id="KW-0670">Pyruvate</keyword>
<dbReference type="InterPro" id="IPR029035">
    <property type="entry name" value="DHS-like_NAD/FAD-binding_dom"/>
</dbReference>
<accession>A0ABD1S1X2</accession>
<name>A0ABD1S1X2_9LAMI</name>
<dbReference type="PANTHER" id="PTHR43452:SF1">
    <property type="entry name" value="PYRUVATE DECARBOXYLASE C186.09-RELATED"/>
    <property type="match status" value="1"/>
</dbReference>
<dbReference type="PANTHER" id="PTHR43452">
    <property type="entry name" value="PYRUVATE DECARBOXYLASE"/>
    <property type="match status" value="1"/>
</dbReference>
<keyword evidence="8" id="KW-1185">Reference proteome</keyword>
<proteinExistence type="inferred from homology"/>